<dbReference type="InterPro" id="IPR036928">
    <property type="entry name" value="AS_sf"/>
</dbReference>
<comment type="caution">
    <text evidence="3">The sequence shown here is derived from an EMBL/GenBank/DDBJ whole genome shotgun (WGS) entry which is preliminary data.</text>
</comment>
<dbReference type="SUPFAM" id="SSF75304">
    <property type="entry name" value="Amidase signature (AS) enzymes"/>
    <property type="match status" value="1"/>
</dbReference>
<dbReference type="PANTHER" id="PTHR11895">
    <property type="entry name" value="TRANSAMIDASE"/>
    <property type="match status" value="1"/>
</dbReference>
<sequence length="467" mass="50840">MSELLFDTIDNTSRRIAEKDLSPVELTKLTIERIRQVEPALNAFITVSEEQALEQAKMLEKEAQQGNIRSPLHGVPIAVKDMVQTKDILTTGGSKVFGSWVPDEDAAVVRHLKEAGAVIIGKANLHEFAMGATTENPHYGSTRNPWNGKYIPGGSSGGSAVATAAGMAFGAIGTDTAGSIRLPAAMCGTAGIKPTYDLVSREGGLPFSWSLDHVGPMTRTIKDSAIMLEAMIGSNGPKSAKVGTFKELYDLKGIKLGFYEPYMYSGIDPDVKSVIEKAFQQLESLEAEIIPIELPFNDSALEGLKTIAQSEVVAYHEPLLKKHGDLYGDDLKYRFQYGRDISATAYINAQRVRKKFIQSTLTQMKGIDALIGPTNVQPPFEIGTMVPEQAISNMFVLGKTPLANILGFPALSVACGFTKDHFPVGLQLIGKPFSDHHIMEIADCYERSESWTAALKENKSYLELNHS</sequence>
<evidence type="ECO:0000259" key="2">
    <source>
        <dbReference type="Pfam" id="PF01425"/>
    </source>
</evidence>
<proteinExistence type="inferred from homology"/>
<evidence type="ECO:0000313" key="3">
    <source>
        <dbReference type="EMBL" id="GIN98033.1"/>
    </source>
</evidence>
<reference evidence="3 4" key="1">
    <citation type="submission" date="2021-03" db="EMBL/GenBank/DDBJ databases">
        <title>Antimicrobial resistance genes in bacteria isolated from Japanese honey, and their potential for conferring macrolide and lincosamide resistance in the American foulbrood pathogen Paenibacillus larvae.</title>
        <authorList>
            <person name="Okamoto M."/>
            <person name="Kumagai M."/>
            <person name="Kanamori H."/>
            <person name="Takamatsu D."/>
        </authorList>
    </citation>
    <scope>NUCLEOTIDE SEQUENCE [LARGE SCALE GENOMIC DNA]</scope>
    <source>
        <strain evidence="3 4">J6TS1</strain>
    </source>
</reference>
<evidence type="ECO:0000313" key="4">
    <source>
        <dbReference type="Proteomes" id="UP000680670"/>
    </source>
</evidence>
<evidence type="ECO:0000256" key="1">
    <source>
        <dbReference type="ARBA" id="ARBA00009199"/>
    </source>
</evidence>
<dbReference type="EMBL" id="BORJ01000012">
    <property type="protein sequence ID" value="GIN98033.1"/>
    <property type="molecule type" value="Genomic_DNA"/>
</dbReference>
<dbReference type="PANTHER" id="PTHR11895:SF7">
    <property type="entry name" value="GLUTAMYL-TRNA(GLN) AMIDOTRANSFERASE SUBUNIT A, MITOCHONDRIAL"/>
    <property type="match status" value="1"/>
</dbReference>
<dbReference type="Gene3D" id="3.90.1300.10">
    <property type="entry name" value="Amidase signature (AS) domain"/>
    <property type="match status" value="1"/>
</dbReference>
<dbReference type="Pfam" id="PF01425">
    <property type="entry name" value="Amidase"/>
    <property type="match status" value="1"/>
</dbReference>
<dbReference type="Proteomes" id="UP000680670">
    <property type="component" value="Unassembled WGS sequence"/>
</dbReference>
<dbReference type="InterPro" id="IPR000120">
    <property type="entry name" value="Amidase"/>
</dbReference>
<dbReference type="InterPro" id="IPR020556">
    <property type="entry name" value="Amidase_CS"/>
</dbReference>
<dbReference type="RefSeq" id="WP_213021194.1">
    <property type="nucleotide sequence ID" value="NZ_BORJ01000012.1"/>
</dbReference>
<dbReference type="InterPro" id="IPR023631">
    <property type="entry name" value="Amidase_dom"/>
</dbReference>
<name>A0ABQ4L178_SIMTE</name>
<keyword evidence="4" id="KW-1185">Reference proteome</keyword>
<feature type="domain" description="Amidase" evidence="2">
    <location>
        <begin position="25"/>
        <end position="438"/>
    </location>
</feature>
<comment type="similarity">
    <text evidence="1">Belongs to the amidase family.</text>
</comment>
<dbReference type="PROSITE" id="PS00571">
    <property type="entry name" value="AMIDASES"/>
    <property type="match status" value="1"/>
</dbReference>
<gene>
    <name evidence="3" type="ORF">J6TS1_39030</name>
</gene>
<organism evidence="3 4">
    <name type="scientific">Siminovitchia terrae</name>
    <name type="common">Bacillus terrae</name>
    <dbReference type="NCBI Taxonomy" id="1914933"/>
    <lineage>
        <taxon>Bacteria</taxon>
        <taxon>Bacillati</taxon>
        <taxon>Bacillota</taxon>
        <taxon>Bacilli</taxon>
        <taxon>Bacillales</taxon>
        <taxon>Bacillaceae</taxon>
        <taxon>Siminovitchia</taxon>
    </lineage>
</organism>
<accession>A0ABQ4L178</accession>
<protein>
    <submittedName>
        <fullName evidence="3">Amidase</fullName>
    </submittedName>
</protein>